<evidence type="ECO:0000256" key="2">
    <source>
        <dbReference type="ARBA" id="ARBA00022729"/>
    </source>
</evidence>
<gene>
    <name evidence="5" type="ORF">EV696_10938</name>
</gene>
<name>A0A4R6UQU6_9GAMM</name>
<feature type="chain" id="PRO_5020619063" evidence="3">
    <location>
        <begin position="21"/>
        <end position="277"/>
    </location>
</feature>
<comment type="similarity">
    <text evidence="1">Belongs to the bacterial solute-binding protein 3 family.</text>
</comment>
<dbReference type="EMBL" id="SNYM01000009">
    <property type="protein sequence ID" value="TDQ47635.1"/>
    <property type="molecule type" value="Genomic_DNA"/>
</dbReference>
<dbReference type="SUPFAM" id="SSF53850">
    <property type="entry name" value="Periplasmic binding protein-like II"/>
    <property type="match status" value="1"/>
</dbReference>
<accession>A0A4R6UQU6</accession>
<keyword evidence="2 3" id="KW-0732">Signal</keyword>
<dbReference type="SMART" id="SM00062">
    <property type="entry name" value="PBPb"/>
    <property type="match status" value="1"/>
</dbReference>
<feature type="domain" description="Solute-binding protein family 3/N-terminal" evidence="4">
    <location>
        <begin position="26"/>
        <end position="259"/>
    </location>
</feature>
<dbReference type="Proteomes" id="UP000295375">
    <property type="component" value="Unassembled WGS sequence"/>
</dbReference>
<proteinExistence type="inferred from homology"/>
<dbReference type="AlphaFoldDB" id="A0A4R6UQU6"/>
<dbReference type="InterPro" id="IPR001638">
    <property type="entry name" value="Solute-binding_3/MltF_N"/>
</dbReference>
<evidence type="ECO:0000256" key="1">
    <source>
        <dbReference type="ARBA" id="ARBA00010333"/>
    </source>
</evidence>
<comment type="caution">
    <text evidence="5">The sequence shown here is derived from an EMBL/GenBank/DDBJ whole genome shotgun (WGS) entry which is preliminary data.</text>
</comment>
<keyword evidence="6" id="KW-1185">Reference proteome</keyword>
<evidence type="ECO:0000256" key="3">
    <source>
        <dbReference type="SAM" id="SignalP"/>
    </source>
</evidence>
<dbReference type="Pfam" id="PF00497">
    <property type="entry name" value="SBP_bac_3"/>
    <property type="match status" value="1"/>
</dbReference>
<feature type="signal peptide" evidence="3">
    <location>
        <begin position="1"/>
        <end position="20"/>
    </location>
</feature>
<dbReference type="OrthoDB" id="9768183at2"/>
<dbReference type="PANTHER" id="PTHR35936:SF25">
    <property type="entry name" value="ABC TRANSPORTER SUBSTRATE-BINDING PROTEIN"/>
    <property type="match status" value="1"/>
</dbReference>
<evidence type="ECO:0000313" key="5">
    <source>
        <dbReference type="EMBL" id="TDQ47635.1"/>
    </source>
</evidence>
<dbReference type="PANTHER" id="PTHR35936">
    <property type="entry name" value="MEMBRANE-BOUND LYTIC MUREIN TRANSGLYCOSYLASE F"/>
    <property type="match status" value="1"/>
</dbReference>
<evidence type="ECO:0000259" key="4">
    <source>
        <dbReference type="SMART" id="SM00062"/>
    </source>
</evidence>
<protein>
    <submittedName>
        <fullName evidence="5">ABC-type amino acid transport substrate-binding protein</fullName>
    </submittedName>
</protein>
<evidence type="ECO:0000313" key="6">
    <source>
        <dbReference type="Proteomes" id="UP000295375"/>
    </source>
</evidence>
<sequence>MSMRRALAVLLLVVASGAMANVCPNKIRVQLDLAAPTSYIDAKGTITGMDVEMLQLILREAGCEIEWTFESMSIERALRQVQEGYVDVITRMSIRPERTRYAHFSEVYRQEVLGLFALKDTPLPAFSTLTEAYEKGVRLIAPGAGFFGEELHQLRDRWLASGRMTAYDSATYASRLLFTKPPRGDMILIDADVFHHFISDAETEQVINVGDWLLISPAHIMFSKKTISAELVERLNAVIREHRKLGTLAAIERRYRPALLMQSIERMQAMSAVKSVH</sequence>
<organism evidence="5 6">
    <name type="scientific">Permianibacter aggregans</name>
    <dbReference type="NCBI Taxonomy" id="1510150"/>
    <lineage>
        <taxon>Bacteria</taxon>
        <taxon>Pseudomonadati</taxon>
        <taxon>Pseudomonadota</taxon>
        <taxon>Gammaproteobacteria</taxon>
        <taxon>Pseudomonadales</taxon>
        <taxon>Pseudomonadaceae</taxon>
        <taxon>Permianibacter</taxon>
    </lineage>
</organism>
<reference evidence="5 6" key="1">
    <citation type="submission" date="2019-03" db="EMBL/GenBank/DDBJ databases">
        <title>Genomic Encyclopedia of Type Strains, Phase IV (KMG-IV): sequencing the most valuable type-strain genomes for metagenomic binning, comparative biology and taxonomic classification.</title>
        <authorList>
            <person name="Goeker M."/>
        </authorList>
    </citation>
    <scope>NUCLEOTIDE SEQUENCE [LARGE SCALE GENOMIC DNA]</scope>
    <source>
        <strain evidence="5 6">DSM 103792</strain>
    </source>
</reference>
<dbReference type="Gene3D" id="3.40.190.10">
    <property type="entry name" value="Periplasmic binding protein-like II"/>
    <property type="match status" value="2"/>
</dbReference>